<protein>
    <submittedName>
        <fullName evidence="11">Uncharacterized protein</fullName>
    </submittedName>
</protein>
<feature type="domain" description="Disease resistance R13L4/SHOC-2-like LRR" evidence="10">
    <location>
        <begin position="577"/>
        <end position="707"/>
    </location>
</feature>
<dbReference type="Pfam" id="PF00931">
    <property type="entry name" value="NB-ARC"/>
    <property type="match status" value="1"/>
</dbReference>
<evidence type="ECO:0000256" key="5">
    <source>
        <dbReference type="ARBA" id="ARBA00022821"/>
    </source>
</evidence>
<dbReference type="GO" id="GO:0005524">
    <property type="term" value="F:ATP binding"/>
    <property type="evidence" value="ECO:0007669"/>
    <property type="project" value="UniProtKB-KW"/>
</dbReference>
<dbReference type="InterPro" id="IPR001611">
    <property type="entry name" value="Leu-rich_rpt"/>
</dbReference>
<dbReference type="SUPFAM" id="SSF52058">
    <property type="entry name" value="L domain-like"/>
    <property type="match status" value="1"/>
</dbReference>
<dbReference type="Pfam" id="PF23247">
    <property type="entry name" value="LRR_RPS2"/>
    <property type="match status" value="2"/>
</dbReference>
<dbReference type="InterPro" id="IPR002182">
    <property type="entry name" value="NB-ARC"/>
</dbReference>
<evidence type="ECO:0000256" key="2">
    <source>
        <dbReference type="ARBA" id="ARBA00022614"/>
    </source>
</evidence>
<dbReference type="PANTHER" id="PTHR33463:SF121">
    <property type="entry name" value="NB-ARC DOMAIN-CONTAINING PROTEIN"/>
    <property type="match status" value="1"/>
</dbReference>
<dbReference type="InterPro" id="IPR042197">
    <property type="entry name" value="Apaf_helical"/>
</dbReference>
<keyword evidence="7" id="KW-0175">Coiled coil</keyword>
<dbReference type="InterPro" id="IPR057135">
    <property type="entry name" value="At4g27190-like_LRR"/>
</dbReference>
<feature type="domain" description="Disease resistance protein At4g27190-like leucine-rich repeats" evidence="9">
    <location>
        <begin position="829"/>
        <end position="973"/>
    </location>
</feature>
<dbReference type="InterPro" id="IPR050905">
    <property type="entry name" value="Plant_NBS-LRR"/>
</dbReference>
<dbReference type="Gene3D" id="3.80.10.10">
    <property type="entry name" value="Ribonuclease Inhibitor"/>
    <property type="match status" value="1"/>
</dbReference>
<keyword evidence="3" id="KW-0677">Repeat</keyword>
<dbReference type="SUPFAM" id="SSF52540">
    <property type="entry name" value="P-loop containing nucleoside triphosphate hydrolases"/>
    <property type="match status" value="1"/>
</dbReference>
<reference evidence="11" key="1">
    <citation type="submission" date="2016-02" db="EMBL/GenBank/DDBJ databases">
        <title>WGS assembly of Manihot esculenta.</title>
        <authorList>
            <person name="Bredeson J.V."/>
            <person name="Prochnik S.E."/>
            <person name="Lyons J.B."/>
            <person name="Schmutz J."/>
            <person name="Grimwood J."/>
            <person name="Vrebalov J."/>
            <person name="Bart R.S."/>
            <person name="Amuge T."/>
            <person name="Ferguson M.E."/>
            <person name="Green R."/>
            <person name="Putnam N."/>
            <person name="Stites J."/>
            <person name="Rounsley S."/>
            <person name="Rokhsar D.S."/>
        </authorList>
    </citation>
    <scope>NUCLEOTIDE SEQUENCE [LARGE SCALE GENOMIC DNA]</scope>
    <source>
        <tissue evidence="11">Leaf</tissue>
    </source>
</reference>
<keyword evidence="2" id="KW-0433">Leucine-rich repeat</keyword>
<proteinExistence type="inferred from homology"/>
<evidence type="ECO:0000256" key="7">
    <source>
        <dbReference type="SAM" id="Coils"/>
    </source>
</evidence>
<sequence>MGCILAWASNTFLSIAANYVEEGVKAAINQFRYMCCLKKFQQQLDQEEHALDVVQQEVHRLVEEDRRSTKVPDEPVEDWIKRTNQAIEDAHLLQNAIKQDKKCFNSWCPNWAWRWSRSKEAEDLTGTLKNLKEERSTFLKLTHDVDLPNIEFIQSKGLILSKASEAALCEILKALENDGVHMIGLHGMPGVGKTTLAIQVKEEAERRKLFDEFVKVTVTEKPNMSAIQDRIAQQLHLDYGNKENSIKERASKLMLRLQDEKKKLIVLDDVWGELNLNEIGIPSAENLGNCKILLTTRRVPVCDAMNCRPKILLDILTEDEAWVLFKTAANLEDDSTALSNVAKRVAKECGRLPVAIVSLAKALRGKSLHGWERALTKLQEGEHLEIRDLSREENAYKSLKFSFDELPREETKRCLLLCSLYPEDHEICIEDLSRYAFGLRLYQRARSLKDNLSEVVDALDELRDCHLLLEAGKEGHVKMHDLVRDVVLLIGKSYSVAGESKTEKEFIVGGGVGFEEWPTDESFRECAAISLLDNEIDRLPDQLDSPKLEIFLLARRAYSTEGYSSSRDKFTNISDKSFHGMEILRVLSLTRVILSIRSLECLTSLRTLELRYCKVSDLDSLQNLKTLEILSLFGSYVVDIPEEIGELKNLKLLELTDCYPGKIPSNLIQNLFKLEELYLGSYEEWEETDNASLMELNSLRHLTTLSLTPRAITGVPENFALPKNLTEYHIHNCDCEYPSFPSRLRYPASRTLCLIPTEQTVRACKELFKNVYDLRMDYNPGRFKNMTPDMSEMGFQDLSRLEIHGYELECLVSTTKQKNIAAKTFSNLVELNIDAVASLNELCDGSPPEGFLEKLQKLTVKECEKIITIFPTKLLQGMLKLESVIIEECESLQDVFQLDGMDDAEECLSHLTTLELICMDALLCIWKGPTHHVNLRSLTRITLWDCGSLKSVISPSLAQTLVHLEKLDIESCGQLEHIISEKDEDGKETFSKTRPQQTCLQNLKEVHVKDCEKLEFARGLRHLAELHIQASHQLVGIFGSEEQTDISNMSEIVLPELLKLHLEELSSLISFCPKEYHFVFPSLEVLKVKTCPEMTTIFTAARDASVHAKFEAQTTSGDSAIESATTQVLVVPHSNDSDWTRCEGKWISKAEAEKKEEEEEERN</sequence>
<comment type="similarity">
    <text evidence="1">Belongs to the disease resistance NB-LRR family.</text>
</comment>
<evidence type="ECO:0000259" key="10">
    <source>
        <dbReference type="Pfam" id="PF23598"/>
    </source>
</evidence>
<dbReference type="AlphaFoldDB" id="A0A2C9W6Z8"/>
<feature type="domain" description="NB-ARC" evidence="8">
    <location>
        <begin position="169"/>
        <end position="330"/>
    </location>
</feature>
<dbReference type="PANTHER" id="PTHR33463">
    <property type="entry name" value="NB-ARC DOMAIN-CONTAINING PROTEIN-RELATED"/>
    <property type="match status" value="1"/>
</dbReference>
<evidence type="ECO:0000313" key="11">
    <source>
        <dbReference type="EMBL" id="OAY55111.1"/>
    </source>
</evidence>
<evidence type="ECO:0000256" key="1">
    <source>
        <dbReference type="ARBA" id="ARBA00008894"/>
    </source>
</evidence>
<dbReference type="InterPro" id="IPR055414">
    <property type="entry name" value="LRR_R13L4/SHOC2-like"/>
</dbReference>
<evidence type="ECO:0000256" key="4">
    <source>
        <dbReference type="ARBA" id="ARBA00022741"/>
    </source>
</evidence>
<dbReference type="Pfam" id="PF23598">
    <property type="entry name" value="LRR_14"/>
    <property type="match status" value="1"/>
</dbReference>
<keyword evidence="6" id="KW-0067">ATP-binding</keyword>
<evidence type="ECO:0000259" key="8">
    <source>
        <dbReference type="Pfam" id="PF00931"/>
    </source>
</evidence>
<gene>
    <name evidence="11" type="ORF">MANES_03G128400</name>
</gene>
<dbReference type="PROSITE" id="PS51450">
    <property type="entry name" value="LRR"/>
    <property type="match status" value="1"/>
</dbReference>
<keyword evidence="4" id="KW-0547">Nucleotide-binding</keyword>
<feature type="coiled-coil region" evidence="7">
    <location>
        <begin position="37"/>
        <end position="64"/>
    </location>
</feature>
<name>A0A2C9W6Z8_MANES</name>
<dbReference type="CDD" id="cd00009">
    <property type="entry name" value="AAA"/>
    <property type="match status" value="1"/>
</dbReference>
<dbReference type="GO" id="GO:0043531">
    <property type="term" value="F:ADP binding"/>
    <property type="evidence" value="ECO:0007669"/>
    <property type="project" value="InterPro"/>
</dbReference>
<accession>A0A2C9W6Z8</accession>
<feature type="domain" description="Disease resistance protein At4g27190-like leucine-rich repeats" evidence="9">
    <location>
        <begin position="985"/>
        <end position="1100"/>
    </location>
</feature>
<dbReference type="FunFam" id="3.40.50.300:FF:001091">
    <property type="entry name" value="Probable disease resistance protein At1g61300"/>
    <property type="match status" value="1"/>
</dbReference>
<organism evidence="11">
    <name type="scientific">Manihot esculenta</name>
    <name type="common">Cassava</name>
    <name type="synonym">Jatropha manihot</name>
    <dbReference type="NCBI Taxonomy" id="3983"/>
    <lineage>
        <taxon>Eukaryota</taxon>
        <taxon>Viridiplantae</taxon>
        <taxon>Streptophyta</taxon>
        <taxon>Embryophyta</taxon>
        <taxon>Tracheophyta</taxon>
        <taxon>Spermatophyta</taxon>
        <taxon>Magnoliopsida</taxon>
        <taxon>eudicotyledons</taxon>
        <taxon>Gunneridae</taxon>
        <taxon>Pentapetalae</taxon>
        <taxon>rosids</taxon>
        <taxon>fabids</taxon>
        <taxon>Malpighiales</taxon>
        <taxon>Euphorbiaceae</taxon>
        <taxon>Crotonoideae</taxon>
        <taxon>Manihoteae</taxon>
        <taxon>Manihot</taxon>
    </lineage>
</organism>
<dbReference type="Gene3D" id="1.10.8.430">
    <property type="entry name" value="Helical domain of apoptotic protease-activating factors"/>
    <property type="match status" value="1"/>
</dbReference>
<evidence type="ECO:0000259" key="9">
    <source>
        <dbReference type="Pfam" id="PF23247"/>
    </source>
</evidence>
<dbReference type="EMBL" id="CM004389">
    <property type="protein sequence ID" value="OAY55111.1"/>
    <property type="molecule type" value="Genomic_DNA"/>
</dbReference>
<keyword evidence="5" id="KW-0611">Plant defense</keyword>
<dbReference type="InterPro" id="IPR027417">
    <property type="entry name" value="P-loop_NTPase"/>
</dbReference>
<dbReference type="InterPro" id="IPR032675">
    <property type="entry name" value="LRR_dom_sf"/>
</dbReference>
<evidence type="ECO:0000256" key="3">
    <source>
        <dbReference type="ARBA" id="ARBA00022737"/>
    </source>
</evidence>
<dbReference type="GO" id="GO:0006952">
    <property type="term" value="P:defense response"/>
    <property type="evidence" value="ECO:0007669"/>
    <property type="project" value="UniProtKB-KW"/>
</dbReference>
<dbReference type="InterPro" id="IPR036388">
    <property type="entry name" value="WH-like_DNA-bd_sf"/>
</dbReference>
<dbReference type="Gene3D" id="3.40.50.300">
    <property type="entry name" value="P-loop containing nucleotide triphosphate hydrolases"/>
    <property type="match status" value="1"/>
</dbReference>
<dbReference type="PRINTS" id="PR00364">
    <property type="entry name" value="DISEASERSIST"/>
</dbReference>
<dbReference type="Gene3D" id="1.10.10.10">
    <property type="entry name" value="Winged helix-like DNA-binding domain superfamily/Winged helix DNA-binding domain"/>
    <property type="match status" value="1"/>
</dbReference>
<evidence type="ECO:0000256" key="6">
    <source>
        <dbReference type="ARBA" id="ARBA00022840"/>
    </source>
</evidence>